<name>A0A2S9JYB9_9HYPH</name>
<evidence type="ECO:0000313" key="1">
    <source>
        <dbReference type="EMBL" id="PRD58326.1"/>
    </source>
</evidence>
<dbReference type="AlphaFoldDB" id="A0A2S9JYB9"/>
<proteinExistence type="predicted"/>
<dbReference type="EMBL" id="PVBT01000001">
    <property type="protein sequence ID" value="PRD58326.1"/>
    <property type="molecule type" value="Genomic_DNA"/>
</dbReference>
<comment type="caution">
    <text evidence="1">The sequence shown here is derived from an EMBL/GenBank/DDBJ whole genome shotgun (WGS) entry which is preliminary data.</text>
</comment>
<protein>
    <submittedName>
        <fullName evidence="1">Uncharacterized protein</fullName>
    </submittedName>
</protein>
<gene>
    <name evidence="1" type="ORF">C5750_04170</name>
</gene>
<evidence type="ECO:0000313" key="2">
    <source>
        <dbReference type="Proteomes" id="UP000238563"/>
    </source>
</evidence>
<reference evidence="1 2" key="1">
    <citation type="submission" date="2018-02" db="EMBL/GenBank/DDBJ databases">
        <title>The draft genome of Phyllobacterium myrsinacearum DSM5892.</title>
        <authorList>
            <person name="Li L."/>
            <person name="Liu L."/>
            <person name="Zhang X."/>
            <person name="Wang T."/>
        </authorList>
    </citation>
    <scope>NUCLEOTIDE SEQUENCE [LARGE SCALE GENOMIC DNA]</scope>
    <source>
        <strain evidence="1 2">DSM 5892</strain>
    </source>
</reference>
<sequence length="128" mass="14093">MFYSGVWPIERTDLYATLEPVIPIDFVVVLFRVIRNSEFAQCIGTVAKGTAGEGNRAIIGLSILLGFVIGKDTRQNRLSFILWCSIGLFVIGVKLEGEFDAEGLEFKMPDTVPTLHAAQHLGNIKPGR</sequence>
<keyword evidence="2" id="KW-1185">Reference proteome</keyword>
<accession>A0A2S9JYB9</accession>
<dbReference type="Proteomes" id="UP000238563">
    <property type="component" value="Unassembled WGS sequence"/>
</dbReference>
<organism evidence="1 2">
    <name type="scientific">Phyllobacterium myrsinacearum</name>
    <dbReference type="NCBI Taxonomy" id="28101"/>
    <lineage>
        <taxon>Bacteria</taxon>
        <taxon>Pseudomonadati</taxon>
        <taxon>Pseudomonadota</taxon>
        <taxon>Alphaproteobacteria</taxon>
        <taxon>Hyphomicrobiales</taxon>
        <taxon>Phyllobacteriaceae</taxon>
        <taxon>Phyllobacterium</taxon>
    </lineage>
</organism>